<organism evidence="2 3">
    <name type="scientific">Cupriavidus pauculus</name>
    <dbReference type="NCBI Taxonomy" id="82633"/>
    <lineage>
        <taxon>Bacteria</taxon>
        <taxon>Pseudomonadati</taxon>
        <taxon>Pseudomonadota</taxon>
        <taxon>Betaproteobacteria</taxon>
        <taxon>Burkholderiales</taxon>
        <taxon>Burkholderiaceae</taxon>
        <taxon>Cupriavidus</taxon>
    </lineage>
</organism>
<evidence type="ECO:0000313" key="2">
    <source>
        <dbReference type="EMBL" id="PLP98557.1"/>
    </source>
</evidence>
<reference evidence="2 3" key="1">
    <citation type="submission" date="2017-12" db="EMBL/GenBank/DDBJ databases">
        <title>Genome sequence of the active heterotrophic nitrifier-denitrifier, Cupriavidus pauculus UM1.</title>
        <authorList>
            <person name="Putonti C."/>
            <person name="Castignetti D."/>
        </authorList>
    </citation>
    <scope>NUCLEOTIDE SEQUENCE [LARGE SCALE GENOMIC DNA]</scope>
    <source>
        <strain evidence="2 3">UM1</strain>
    </source>
</reference>
<dbReference type="InterPro" id="IPR031009">
    <property type="entry name" value="Tcm_partner"/>
</dbReference>
<dbReference type="Proteomes" id="UP000234341">
    <property type="component" value="Unassembled WGS sequence"/>
</dbReference>
<dbReference type="InterPro" id="IPR054339">
    <property type="entry name" value="GMT_wHTH"/>
</dbReference>
<dbReference type="Pfam" id="PF22560">
    <property type="entry name" value="GMT-wHTH"/>
    <property type="match status" value="1"/>
</dbReference>
<dbReference type="EMBL" id="PJRP01000011">
    <property type="protein sequence ID" value="PLP98557.1"/>
    <property type="molecule type" value="Genomic_DNA"/>
</dbReference>
<dbReference type="NCBIfam" id="TIGR04474">
    <property type="entry name" value="tcm_partner"/>
    <property type="match status" value="1"/>
</dbReference>
<dbReference type="OrthoDB" id="275124at2"/>
<name>A0A2N5C8M1_9BURK</name>
<protein>
    <recommendedName>
        <fullName evidence="1">GMT-like wHTH domain-containing protein</fullName>
    </recommendedName>
</protein>
<dbReference type="AlphaFoldDB" id="A0A2N5C8M1"/>
<comment type="caution">
    <text evidence="2">The sequence shown here is derived from an EMBL/GenBank/DDBJ whole genome shotgun (WGS) entry which is preliminary data.</text>
</comment>
<sequence>MARNGDKYEWAVGAPPPMLDQHSAVKHSIVHGYIRRYIKTVMAPATIPRLTLTLVDGFSGGGSYLDEARSGVVDGTPLIMLRAVLEARAELNVDRVVPREIDAEFFFIDKNPQVVEHLRWWIGRRQDAGAIGAQDVMRAHLRSAEFAAELPTIVERIKARRGGGRAIFLLDQYSYRAVPMTLLKWLMAELPGAEIILNFNVDSLTAFLSDNAGNRKPVRDIGLESYVPWEQLQRLKTNRDWRSTLQRHLAHGIKQETGAPFMTLFFVRPYRANGWSYWLVHLSQRYRAHDVMKQLHWEHSSEFGHELEPGLFTLGYNPRRDEAYNGQSSILFGPSSEELCVEHLADDLARKLAGTGPVTVGQLFETHISNTMADEARLQGVIQRLHRSREIVVSSAADRVRRPSKVYRSTDVIEYSPQIILT</sequence>
<gene>
    <name evidence="2" type="ORF">CYJ10_22035</name>
</gene>
<evidence type="ECO:0000313" key="3">
    <source>
        <dbReference type="Proteomes" id="UP000234341"/>
    </source>
</evidence>
<accession>A0A2N5C8M1</accession>
<proteinExistence type="predicted"/>
<evidence type="ECO:0000259" key="1">
    <source>
        <dbReference type="Pfam" id="PF22560"/>
    </source>
</evidence>
<feature type="domain" description="GMT-like wHTH" evidence="1">
    <location>
        <begin position="315"/>
        <end position="396"/>
    </location>
</feature>